<reference evidence="1" key="1">
    <citation type="submission" date="2013-10" db="EMBL/GenBank/DDBJ databases">
        <title>Genomic analysis of the causative agents of coccidiosis in chickens.</title>
        <authorList>
            <person name="Reid A.J."/>
            <person name="Blake D."/>
            <person name="Billington K."/>
            <person name="Browne H."/>
            <person name="Dunn M."/>
            <person name="Hung S."/>
            <person name="Kawahara F."/>
            <person name="Miranda-Saavedra D."/>
            <person name="Mourier T."/>
            <person name="Nagra H."/>
            <person name="Otto T.D."/>
            <person name="Rawlings N."/>
            <person name="Sanchez A."/>
            <person name="Sanders M."/>
            <person name="Subramaniam C."/>
            <person name="Tay Y."/>
            <person name="Dear P."/>
            <person name="Doerig C."/>
            <person name="Gruber A."/>
            <person name="Parkinson J."/>
            <person name="Shirley M."/>
            <person name="Wan K.L."/>
            <person name="Berriman M."/>
            <person name="Tomley F."/>
            <person name="Pain A."/>
        </authorList>
    </citation>
    <scope>NUCLEOTIDE SEQUENCE [LARGE SCALE GENOMIC DNA]</scope>
    <source>
        <strain evidence="1">Houghton</strain>
    </source>
</reference>
<gene>
    <name evidence="1" type="ORF">EPH_0029910</name>
</gene>
<accession>U6G0Z2</accession>
<dbReference type="VEuPathDB" id="ToxoDB:EPH_0029910"/>
<proteinExistence type="predicted"/>
<keyword evidence="2" id="KW-1185">Reference proteome</keyword>
<protein>
    <submittedName>
        <fullName evidence="1">Uncharacterized protein</fullName>
    </submittedName>
</protein>
<dbReference type="InterPro" id="IPR035985">
    <property type="entry name" value="Ubiquitin-activating_enz"/>
</dbReference>
<name>U6G0Z2_9EIME</name>
<dbReference type="EMBL" id="HG689280">
    <property type="protein sequence ID" value="CDI73956.1"/>
    <property type="molecule type" value="Genomic_DNA"/>
</dbReference>
<dbReference type="GO" id="GO:0008641">
    <property type="term" value="F:ubiquitin-like modifier activating enzyme activity"/>
    <property type="evidence" value="ECO:0007669"/>
    <property type="project" value="InterPro"/>
</dbReference>
<dbReference type="Gene3D" id="3.40.50.12550">
    <property type="entry name" value="Ubiquitin-activating enzyme E1, inactive adenylation domain, subdomain 2"/>
    <property type="match status" value="1"/>
</dbReference>
<dbReference type="OrthoDB" id="412647at2759"/>
<reference evidence="1" key="2">
    <citation type="submission" date="2013-10" db="EMBL/GenBank/DDBJ databases">
        <authorList>
            <person name="Aslett M."/>
        </authorList>
    </citation>
    <scope>NUCLEOTIDE SEQUENCE [LARGE SCALE GENOMIC DNA]</scope>
    <source>
        <strain evidence="1">Houghton</strain>
    </source>
</reference>
<organism evidence="1 2">
    <name type="scientific">Eimeria praecox</name>
    <dbReference type="NCBI Taxonomy" id="51316"/>
    <lineage>
        <taxon>Eukaryota</taxon>
        <taxon>Sar</taxon>
        <taxon>Alveolata</taxon>
        <taxon>Apicomplexa</taxon>
        <taxon>Conoidasida</taxon>
        <taxon>Coccidia</taxon>
        <taxon>Eucoccidiorida</taxon>
        <taxon>Eimeriorina</taxon>
        <taxon>Eimeriidae</taxon>
        <taxon>Eimeria</taxon>
    </lineage>
</organism>
<dbReference type="Proteomes" id="UP000018201">
    <property type="component" value="Unassembled WGS sequence"/>
</dbReference>
<dbReference type="SUPFAM" id="SSF69572">
    <property type="entry name" value="Activating enzymes of the ubiquitin-like proteins"/>
    <property type="match status" value="1"/>
</dbReference>
<evidence type="ECO:0000313" key="1">
    <source>
        <dbReference type="EMBL" id="CDI73956.1"/>
    </source>
</evidence>
<dbReference type="AlphaFoldDB" id="U6G0Z2"/>
<evidence type="ECO:0000313" key="2">
    <source>
        <dbReference type="Proteomes" id="UP000018201"/>
    </source>
</evidence>
<sequence>MMARVLFIGMSAINVEVSKDLALAGVSQTLCDDRIWREEEMCFNFLPSLAAEIEAKSTGLIVSQCCGSIGFFVQDFGDYEIIKKDSNEKIRFSHPPLPDVLTAKLAELDPKVNPAVFAVLALLRWEAETGVQHRGFDDFDEDAAAAAAATEAAAAAAEAAAAAKAAATAAEIERAAEKLFAAEGVKLTPQILCATRQLAEALNKQINTIAAIVGGLISRSNTRTVEGLGSRHKKYRS</sequence>